<evidence type="ECO:0000313" key="9">
    <source>
        <dbReference type="Proteomes" id="UP000078397"/>
    </source>
</evidence>
<dbReference type="AlphaFoldDB" id="A0A179F852"/>
<dbReference type="GO" id="GO:0008270">
    <property type="term" value="F:zinc ion binding"/>
    <property type="evidence" value="ECO:0007669"/>
    <property type="project" value="InterPro"/>
</dbReference>
<dbReference type="PANTHER" id="PTHR47171:SF4">
    <property type="entry name" value="ACETAMIDASE REGULATORY PROTEIN"/>
    <property type="match status" value="1"/>
</dbReference>
<dbReference type="RefSeq" id="XP_018139310.1">
    <property type="nucleotide sequence ID" value="XM_018287962.1"/>
</dbReference>
<dbReference type="PANTHER" id="PTHR47171">
    <property type="entry name" value="FARA-RELATED"/>
    <property type="match status" value="1"/>
</dbReference>
<evidence type="ECO:0000256" key="2">
    <source>
        <dbReference type="ARBA" id="ARBA00023015"/>
    </source>
</evidence>
<evidence type="ECO:0000256" key="6">
    <source>
        <dbReference type="SAM" id="MobiDB-lite"/>
    </source>
</evidence>
<dbReference type="GeneID" id="28851956"/>
<name>A0A179F852_METCM</name>
<comment type="caution">
    <text evidence="8">The sequence shown here is derived from an EMBL/GenBank/DDBJ whole genome shotgun (WGS) entry which is preliminary data.</text>
</comment>
<reference evidence="8 9" key="1">
    <citation type="journal article" date="2016" name="PLoS Pathog.">
        <title>Biosynthesis of antibiotic leucinostatins in bio-control fungus Purpureocillium lilacinum and their inhibition on phytophthora revealed by genome mining.</title>
        <authorList>
            <person name="Wang G."/>
            <person name="Liu Z."/>
            <person name="Lin R."/>
            <person name="Li E."/>
            <person name="Mao Z."/>
            <person name="Ling J."/>
            <person name="Yang Y."/>
            <person name="Yin W.B."/>
            <person name="Xie B."/>
        </authorList>
    </citation>
    <scope>NUCLEOTIDE SEQUENCE [LARGE SCALE GENOMIC DNA]</scope>
    <source>
        <strain evidence="8">170</strain>
    </source>
</reference>
<dbReference type="Proteomes" id="UP000078397">
    <property type="component" value="Unassembled WGS sequence"/>
</dbReference>
<evidence type="ECO:0000256" key="1">
    <source>
        <dbReference type="ARBA" id="ARBA00022833"/>
    </source>
</evidence>
<dbReference type="OrthoDB" id="4236860at2759"/>
<feature type="region of interest" description="Disordered" evidence="6">
    <location>
        <begin position="1"/>
        <end position="28"/>
    </location>
</feature>
<evidence type="ECO:0000313" key="8">
    <source>
        <dbReference type="EMBL" id="OAQ61606.1"/>
    </source>
</evidence>
<dbReference type="GO" id="GO:0003677">
    <property type="term" value="F:DNA binding"/>
    <property type="evidence" value="ECO:0007669"/>
    <property type="project" value="UniProtKB-KW"/>
</dbReference>
<dbReference type="CDD" id="cd12148">
    <property type="entry name" value="fungal_TF_MHR"/>
    <property type="match status" value="1"/>
</dbReference>
<evidence type="ECO:0000259" key="7">
    <source>
        <dbReference type="SMART" id="SM00906"/>
    </source>
</evidence>
<dbReference type="STRING" id="1380566.A0A179F852"/>
<keyword evidence="3" id="KW-0238">DNA-binding</keyword>
<dbReference type="EMBL" id="LSBJ02000007">
    <property type="protein sequence ID" value="OAQ61606.1"/>
    <property type="molecule type" value="Genomic_DNA"/>
</dbReference>
<evidence type="ECO:0000256" key="3">
    <source>
        <dbReference type="ARBA" id="ARBA00023125"/>
    </source>
</evidence>
<feature type="compositionally biased region" description="Polar residues" evidence="6">
    <location>
        <begin position="1"/>
        <end position="10"/>
    </location>
</feature>
<dbReference type="KEGG" id="pchm:VFPPC_09425"/>
<organism evidence="8 9">
    <name type="scientific">Pochonia chlamydosporia 170</name>
    <dbReference type="NCBI Taxonomy" id="1380566"/>
    <lineage>
        <taxon>Eukaryota</taxon>
        <taxon>Fungi</taxon>
        <taxon>Dikarya</taxon>
        <taxon>Ascomycota</taxon>
        <taxon>Pezizomycotina</taxon>
        <taxon>Sordariomycetes</taxon>
        <taxon>Hypocreomycetidae</taxon>
        <taxon>Hypocreales</taxon>
        <taxon>Clavicipitaceae</taxon>
        <taxon>Pochonia</taxon>
    </lineage>
</organism>
<evidence type="ECO:0000256" key="5">
    <source>
        <dbReference type="ARBA" id="ARBA00023242"/>
    </source>
</evidence>
<keyword evidence="1" id="KW-0862">Zinc</keyword>
<dbReference type="GO" id="GO:0006351">
    <property type="term" value="P:DNA-templated transcription"/>
    <property type="evidence" value="ECO:0007669"/>
    <property type="project" value="InterPro"/>
</dbReference>
<dbReference type="Pfam" id="PF04082">
    <property type="entry name" value="Fungal_trans"/>
    <property type="match status" value="1"/>
</dbReference>
<dbReference type="SMART" id="SM00906">
    <property type="entry name" value="Fungal_trans"/>
    <property type="match status" value="1"/>
</dbReference>
<evidence type="ECO:0000256" key="4">
    <source>
        <dbReference type="ARBA" id="ARBA00023163"/>
    </source>
</evidence>
<accession>A0A179F852</accession>
<gene>
    <name evidence="8" type="ORF">VFPPC_09425</name>
</gene>
<keyword evidence="2" id="KW-0805">Transcription regulation</keyword>
<dbReference type="InterPro" id="IPR052073">
    <property type="entry name" value="Amide_Lactam_Regulators"/>
</dbReference>
<keyword evidence="5" id="KW-0539">Nucleus</keyword>
<protein>
    <submittedName>
        <fullName evidence="8">Acetamidase regulatory protein</fullName>
    </submittedName>
</protein>
<keyword evidence="4" id="KW-0804">Transcription</keyword>
<feature type="domain" description="Xylanolytic transcriptional activator regulatory" evidence="7">
    <location>
        <begin position="221"/>
        <end position="294"/>
    </location>
</feature>
<dbReference type="InterPro" id="IPR007219">
    <property type="entry name" value="XnlR_reg_dom"/>
</dbReference>
<keyword evidence="9" id="KW-1185">Reference proteome</keyword>
<proteinExistence type="predicted"/>
<sequence length="596" mass="67374">MNLHATSSVSKDPHPNHPQASTQDDRLEQESGNLADLISGETIRTEPIQHQGRMCFIGSEPSNFNYLVRQTSSQPSHDNVFHFSNRQYHLKYTAHDIEHVPPEALERPERQLVDKLVQAYFEHINRGWPIIDEENFMEQINGRDPRNPLSLPLFNAVLLVGAHVLSFLEDHEPMKQLQAVLFKRTKTLIDCRFEQDRLVYIQVALLLTWYSDGLEEVVANAWYWIGTAARTAIGMGMHRDTSTARLLDVQKRSWIRVWWVLFQFDTLISLSYGRPQALNLDDCDVPDLRYANFEGINEPESDFVIQHTRLCIIISRTLRQRWALRATAEQRVKATEWADQSLANFTSELPSHLHLSMANVGTWHSILHLTYNNFVLLLHRPPPKRQADDNISRGATNHEVCAEANMVLVSLLELLTSTHRLYTLSLFDVQAIFTAIVSINSELNTSNPLVAAKSLRKLKTISTALSELARNWSFARGLLRIFNTKGELTLSKGGREAASNLVHYGPASDHLSNDRPDGVPGHDVASTSTTMRNEEVSANRLGYSTITPSETAHNSPQSLMGDAQISTGNILDDFVFPGSFELEEFWLGVDSDTGHI</sequence>